<evidence type="ECO:0000259" key="1">
    <source>
        <dbReference type="Pfam" id="PF01425"/>
    </source>
</evidence>
<dbReference type="PROSITE" id="PS00571">
    <property type="entry name" value="AMIDASES"/>
    <property type="match status" value="1"/>
</dbReference>
<evidence type="ECO:0000313" key="3">
    <source>
        <dbReference type="Proteomes" id="UP000676456"/>
    </source>
</evidence>
<organism evidence="2 3">
    <name type="scientific">Lederbergia citrea</name>
    <dbReference type="NCBI Taxonomy" id="2833581"/>
    <lineage>
        <taxon>Bacteria</taxon>
        <taxon>Bacillati</taxon>
        <taxon>Bacillota</taxon>
        <taxon>Bacilli</taxon>
        <taxon>Bacillales</taxon>
        <taxon>Bacillaceae</taxon>
        <taxon>Lederbergia</taxon>
    </lineage>
</organism>
<dbReference type="PANTHER" id="PTHR43372">
    <property type="entry name" value="FATTY-ACID AMIDE HYDROLASE"/>
    <property type="match status" value="1"/>
</dbReference>
<dbReference type="EMBL" id="JAGYPN010000001">
    <property type="protein sequence ID" value="MBS4222032.1"/>
    <property type="molecule type" value="Genomic_DNA"/>
</dbReference>
<feature type="domain" description="Amidase" evidence="1">
    <location>
        <begin position="19"/>
        <end position="445"/>
    </location>
</feature>
<dbReference type="Pfam" id="PF01425">
    <property type="entry name" value="Amidase"/>
    <property type="match status" value="1"/>
</dbReference>
<dbReference type="Proteomes" id="UP000676456">
    <property type="component" value="Unassembled WGS sequence"/>
</dbReference>
<protein>
    <submittedName>
        <fullName evidence="2">Amidase</fullName>
    </submittedName>
</protein>
<dbReference type="GO" id="GO:0012505">
    <property type="term" value="C:endomembrane system"/>
    <property type="evidence" value="ECO:0007669"/>
    <property type="project" value="TreeGrafter"/>
</dbReference>
<dbReference type="AlphaFoldDB" id="A0A942UMJ5"/>
<dbReference type="PANTHER" id="PTHR43372:SF4">
    <property type="entry name" value="FATTY-ACID AMIDE HYDROLASE 2"/>
    <property type="match status" value="1"/>
</dbReference>
<dbReference type="InterPro" id="IPR023631">
    <property type="entry name" value="Amidase_dom"/>
</dbReference>
<evidence type="ECO:0000313" key="2">
    <source>
        <dbReference type="EMBL" id="MBS4222032.1"/>
    </source>
</evidence>
<dbReference type="SUPFAM" id="SSF75304">
    <property type="entry name" value="Amidase signature (AS) enzymes"/>
    <property type="match status" value="1"/>
</dbReference>
<accession>A0A942UMJ5</accession>
<dbReference type="Gene3D" id="3.90.1300.10">
    <property type="entry name" value="Amidase signature (AS) domain"/>
    <property type="match status" value="1"/>
</dbReference>
<keyword evidence="3" id="KW-1185">Reference proteome</keyword>
<comment type="caution">
    <text evidence="2">The sequence shown here is derived from an EMBL/GenBank/DDBJ whole genome shotgun (WGS) entry which is preliminary data.</text>
</comment>
<dbReference type="InterPro" id="IPR052739">
    <property type="entry name" value="FAAH2"/>
</dbReference>
<gene>
    <name evidence="2" type="ORF">KHA91_04595</name>
</gene>
<reference evidence="2 3" key="1">
    <citation type="submission" date="2021-05" db="EMBL/GenBank/DDBJ databases">
        <title>Novel Bacillus species.</title>
        <authorList>
            <person name="Liu G."/>
        </authorList>
    </citation>
    <scope>NUCLEOTIDE SEQUENCE [LARGE SCALE GENOMIC DNA]</scope>
    <source>
        <strain evidence="2 3">FJAT-49682</strain>
    </source>
</reference>
<dbReference type="InterPro" id="IPR020556">
    <property type="entry name" value="Amidase_CS"/>
</dbReference>
<dbReference type="InterPro" id="IPR036928">
    <property type="entry name" value="AS_sf"/>
</dbReference>
<sequence>MDASQMAKEIGAGKLSSVEATKAYIEHIQYVNPRINCLVENRFSLALEEAEAADIKIQEGTAKGTLIGVPFSMKEAFDVSGMKTTGGLMHRRDTIAQHDAEVVAKLRAEGAIILGKTNTPGLCFCQESDNKLYGRTNNPWNIDKTAGGSSGGEAALIAVGGAAAGIGSDIGGSIRFPSHFNGVIGFKSGKGKVSQHGSFPAVEHPLQERMFGIGPISKTIADTKLIYNIIAKEAAPQANLEEFKIEILPKTSYPLTHETAILMNKIREKLRRSLQIEEHIPPYFQESAVIWQEAMSIDGGKTTAEAALMHRSLNPAKEFLKEKLTGKSDYHYYLSWALIGTRLFKPSAKRVQEIERTILAGDQFLREYLKKRILILPVYHRTAPNHGDLYRELFSIKKTFKMYMPYVAYANTWGLPALTMPVGNDSEGMPIGVQLISQNGNEDAVFQLGEILENEFGGYKRCEAHDRKKVQS</sequence>
<proteinExistence type="predicted"/>
<name>A0A942UMJ5_9BACI</name>